<dbReference type="InterPro" id="IPR009187">
    <property type="entry name" value="Prok_Ku"/>
</dbReference>
<gene>
    <name evidence="4" type="ORF">C1H69_06110</name>
</gene>
<dbReference type="Proteomes" id="UP000235803">
    <property type="component" value="Unassembled WGS sequence"/>
</dbReference>
<proteinExistence type="predicted"/>
<feature type="compositionally biased region" description="Basic and acidic residues" evidence="2">
    <location>
        <begin position="296"/>
        <end position="316"/>
    </location>
</feature>
<reference evidence="4 5" key="1">
    <citation type="submission" date="2018-01" db="EMBL/GenBank/DDBJ databases">
        <title>Halomonas endophytica sp. nov., isolated from storage liquid in the stems of Populus euphratica.</title>
        <authorList>
            <person name="Chen C."/>
        </authorList>
    </citation>
    <scope>NUCLEOTIDE SEQUENCE [LARGE SCALE GENOMIC DNA]</scope>
    <source>
        <strain evidence="4 5">MC28</strain>
    </source>
</reference>
<keyword evidence="5" id="KW-1185">Reference proteome</keyword>
<dbReference type="Pfam" id="PF02735">
    <property type="entry name" value="Ku"/>
    <property type="match status" value="1"/>
</dbReference>
<dbReference type="AlphaFoldDB" id="A0A2N7U846"/>
<keyword evidence="1" id="KW-0238">DNA-binding</keyword>
<dbReference type="RefSeq" id="WP_102652512.1">
    <property type="nucleotide sequence ID" value="NZ_PNRF01000012.1"/>
</dbReference>
<feature type="compositionally biased region" description="Basic residues" evidence="2">
    <location>
        <begin position="1"/>
        <end position="12"/>
    </location>
</feature>
<feature type="region of interest" description="Disordered" evidence="2">
    <location>
        <begin position="1"/>
        <end position="37"/>
    </location>
</feature>
<evidence type="ECO:0000256" key="1">
    <source>
        <dbReference type="ARBA" id="ARBA00023125"/>
    </source>
</evidence>
<comment type="caution">
    <text evidence="4">The sequence shown here is derived from an EMBL/GenBank/DDBJ whole genome shotgun (WGS) entry which is preliminary data.</text>
</comment>
<evidence type="ECO:0000256" key="2">
    <source>
        <dbReference type="SAM" id="MobiDB-lite"/>
    </source>
</evidence>
<dbReference type="InterPro" id="IPR006164">
    <property type="entry name" value="DNA_bd_Ku70/Ku80"/>
</dbReference>
<feature type="region of interest" description="Disordered" evidence="2">
    <location>
        <begin position="290"/>
        <end position="359"/>
    </location>
</feature>
<dbReference type="PANTHER" id="PTHR41251">
    <property type="entry name" value="NON-HOMOLOGOUS END JOINING PROTEIN KU"/>
    <property type="match status" value="1"/>
</dbReference>
<feature type="domain" description="Ku" evidence="3">
    <location>
        <begin position="87"/>
        <end position="215"/>
    </location>
</feature>
<name>A0A2N7U846_9GAMM</name>
<evidence type="ECO:0000313" key="5">
    <source>
        <dbReference type="Proteomes" id="UP000235803"/>
    </source>
</evidence>
<dbReference type="SMART" id="SM00559">
    <property type="entry name" value="Ku78"/>
    <property type="match status" value="1"/>
</dbReference>
<dbReference type="OrthoDB" id="9795084at2"/>
<sequence>MPSKRQRKTRSREKREGPESDKQQDKGQHARFQGSGPRPFWSGTISFGLVNLPVNLYSANRAKPVTLRMVDQEGTPLARRYFCEKEERTLENSELIRGYEVGKNEFVVVEDRELDELAPEKSQEIDLKRFAGLDEIDPIHFQRAYILTPDKGITKAYRLLAKSMEESRRAGIATFVMRGKEYLVAIIAEKGILRAEVLRFPEELRSPEALDLPTGVSVEKRRVRHFEKAIEALAADTLAREDLDDRHSRRLLARIHDKLDRNEDVIGLEEVEQEVEQGGDVIDLMQVLKQSLKKGRPPESRDESRRDTQRRSERKGPASASRKRSEERASHVGKKAGKKAGEKAAKRTGKTPSVTELTSLSKNELYERARQLGIPGRSSMSKPRLIEAIEASP</sequence>
<evidence type="ECO:0000259" key="3">
    <source>
        <dbReference type="SMART" id="SM00559"/>
    </source>
</evidence>
<feature type="region of interest" description="Disordered" evidence="2">
    <location>
        <begin position="371"/>
        <end position="393"/>
    </location>
</feature>
<dbReference type="SUPFAM" id="SSF100939">
    <property type="entry name" value="SPOC domain-like"/>
    <property type="match status" value="1"/>
</dbReference>
<protein>
    <submittedName>
        <fullName evidence="4">Ku protein</fullName>
    </submittedName>
</protein>
<evidence type="ECO:0000313" key="4">
    <source>
        <dbReference type="EMBL" id="PMR76608.1"/>
    </source>
</evidence>
<dbReference type="Gene3D" id="2.40.290.10">
    <property type="match status" value="1"/>
</dbReference>
<organism evidence="4 5">
    <name type="scientific">Billgrantia endophytica</name>
    <dbReference type="NCBI Taxonomy" id="2033802"/>
    <lineage>
        <taxon>Bacteria</taxon>
        <taxon>Pseudomonadati</taxon>
        <taxon>Pseudomonadota</taxon>
        <taxon>Gammaproteobacteria</taxon>
        <taxon>Oceanospirillales</taxon>
        <taxon>Halomonadaceae</taxon>
        <taxon>Billgrantia</taxon>
    </lineage>
</organism>
<dbReference type="InterPro" id="IPR016194">
    <property type="entry name" value="SPOC-like_C_dom_sf"/>
</dbReference>
<dbReference type="GO" id="GO:0006303">
    <property type="term" value="P:double-strand break repair via nonhomologous end joining"/>
    <property type="evidence" value="ECO:0007669"/>
    <property type="project" value="InterPro"/>
</dbReference>
<dbReference type="PANTHER" id="PTHR41251:SF1">
    <property type="entry name" value="NON-HOMOLOGOUS END JOINING PROTEIN KU"/>
    <property type="match status" value="1"/>
</dbReference>
<dbReference type="EMBL" id="PNRF01000012">
    <property type="protein sequence ID" value="PMR76608.1"/>
    <property type="molecule type" value="Genomic_DNA"/>
</dbReference>
<dbReference type="GO" id="GO:0003690">
    <property type="term" value="F:double-stranded DNA binding"/>
    <property type="evidence" value="ECO:0007669"/>
    <property type="project" value="TreeGrafter"/>
</dbReference>
<dbReference type="NCBIfam" id="TIGR02772">
    <property type="entry name" value="Ku_bact"/>
    <property type="match status" value="1"/>
</dbReference>
<accession>A0A2N7U846</accession>
<feature type="compositionally biased region" description="Basic and acidic residues" evidence="2">
    <location>
        <begin position="13"/>
        <end position="28"/>
    </location>
</feature>